<dbReference type="Gene3D" id="3.40.50.1820">
    <property type="entry name" value="alpha/beta hydrolase"/>
    <property type="match status" value="1"/>
</dbReference>
<dbReference type="InterPro" id="IPR022742">
    <property type="entry name" value="Hydrolase_4"/>
</dbReference>
<comment type="caution">
    <text evidence="1">The sequence shown here is derived from an EMBL/GenBank/DDBJ whole genome shotgun (WGS) entry which is preliminary data.</text>
</comment>
<name>A0A6N1BAA3_9BURK</name>
<dbReference type="InterPro" id="IPR029058">
    <property type="entry name" value="AB_hydrolase_fold"/>
</dbReference>
<dbReference type="SUPFAM" id="SSF53474">
    <property type="entry name" value="alpha/beta-Hydrolases"/>
    <property type="match status" value="1"/>
</dbReference>
<proteinExistence type="predicted"/>
<organism evidence="1 2">
    <name type="scientific">Cupriavidus gilardii</name>
    <dbReference type="NCBI Taxonomy" id="82541"/>
    <lineage>
        <taxon>Bacteria</taxon>
        <taxon>Pseudomonadati</taxon>
        <taxon>Pseudomonadota</taxon>
        <taxon>Betaproteobacteria</taxon>
        <taxon>Burkholderiales</taxon>
        <taxon>Burkholderiaceae</taxon>
        <taxon>Cupriavidus</taxon>
    </lineage>
</organism>
<dbReference type="EMBL" id="JABEMD010000059">
    <property type="protein sequence ID" value="NNH13757.1"/>
    <property type="molecule type" value="Genomic_DNA"/>
</dbReference>
<evidence type="ECO:0000313" key="1">
    <source>
        <dbReference type="EMBL" id="NNH13757.1"/>
    </source>
</evidence>
<dbReference type="InterPro" id="IPR000073">
    <property type="entry name" value="AB_hydrolase_1"/>
</dbReference>
<protein>
    <submittedName>
        <fullName evidence="1">Alpha/beta hydrolase</fullName>
    </submittedName>
</protein>
<reference evidence="1 2" key="1">
    <citation type="submission" date="2020-05" db="EMBL/GenBank/DDBJ databases">
        <title>MicrobeNet Type strains.</title>
        <authorList>
            <person name="Nicholson A.C."/>
        </authorList>
    </citation>
    <scope>NUCLEOTIDE SEQUENCE [LARGE SCALE GENOMIC DNA]</scope>
    <source>
        <strain evidence="1 2">ATCC 700815</strain>
    </source>
</reference>
<dbReference type="AlphaFoldDB" id="A0A6N1BAA3"/>
<keyword evidence="1" id="KW-0378">Hydrolase</keyword>
<dbReference type="Pfam" id="PF12146">
    <property type="entry name" value="Hydrolase_4"/>
    <property type="match status" value="1"/>
</dbReference>
<dbReference type="PRINTS" id="PR00111">
    <property type="entry name" value="ABHYDROLASE"/>
</dbReference>
<evidence type="ECO:0000313" key="2">
    <source>
        <dbReference type="Proteomes" id="UP000542973"/>
    </source>
</evidence>
<dbReference type="RefSeq" id="WP_053823680.1">
    <property type="nucleotide sequence ID" value="NZ_BAAAEB010000022.1"/>
</dbReference>
<accession>A0A6N1BAA3</accession>
<sequence>MSDWILLRGLTREARHWGRLPAALRRRGALGDDDRLTMLDLPGNGKQAGRRSPAAVDDIVSELRAEAARAGLRPPYRLLAMSLGGMVATAWAQRHADEIERLVLINTSMRPFGAPHQRMRPGAWPAVLGLMRSWHDGARCEAIIHRLTCARTDTLEADLARWAAIRADAPVSRANALRQLLAAARFQAGTAPPRCATLLLSSAADRLVSPACSARLAAAWSVPHRIHPWAGHDLPHDDPEWVAREVAGWIASPTARSG</sequence>
<dbReference type="GO" id="GO:0016787">
    <property type="term" value="F:hydrolase activity"/>
    <property type="evidence" value="ECO:0007669"/>
    <property type="project" value="UniProtKB-KW"/>
</dbReference>
<gene>
    <name evidence="1" type="ORF">HLB16_23170</name>
</gene>
<dbReference type="Proteomes" id="UP000542973">
    <property type="component" value="Unassembled WGS sequence"/>
</dbReference>
<dbReference type="GeneID" id="70688132"/>